<sequence length="47" mass="5425">MSKNDVTRDIARNIERAGIWQIMRALPWPLKLLATVAALAYLYWSAH</sequence>
<dbReference type="RefSeq" id="WP_380012832.1">
    <property type="nucleotide sequence ID" value="NZ_JADIKI010000023.1"/>
</dbReference>
<evidence type="ECO:0000256" key="1">
    <source>
        <dbReference type="SAM" id="Phobius"/>
    </source>
</evidence>
<accession>A0ABW8IK75</accession>
<feature type="transmembrane region" description="Helical" evidence="1">
    <location>
        <begin position="25"/>
        <end position="44"/>
    </location>
</feature>
<reference evidence="2 3" key="1">
    <citation type="submission" date="2020-10" db="EMBL/GenBank/DDBJ databases">
        <title>Phylogeny of dyella-like bacteria.</title>
        <authorList>
            <person name="Fu J."/>
        </authorList>
    </citation>
    <scope>NUCLEOTIDE SEQUENCE [LARGE SCALE GENOMIC DNA]</scope>
    <source>
        <strain evidence="2 3">DHG40</strain>
    </source>
</reference>
<evidence type="ECO:0000313" key="3">
    <source>
        <dbReference type="Proteomes" id="UP001620409"/>
    </source>
</evidence>
<organism evidence="2 3">
    <name type="scientific">Dyella humi</name>
    <dbReference type="NCBI Taxonomy" id="1770547"/>
    <lineage>
        <taxon>Bacteria</taxon>
        <taxon>Pseudomonadati</taxon>
        <taxon>Pseudomonadota</taxon>
        <taxon>Gammaproteobacteria</taxon>
        <taxon>Lysobacterales</taxon>
        <taxon>Rhodanobacteraceae</taxon>
        <taxon>Dyella</taxon>
    </lineage>
</organism>
<comment type="caution">
    <text evidence="2">The sequence shown here is derived from an EMBL/GenBank/DDBJ whole genome shotgun (WGS) entry which is preliminary data.</text>
</comment>
<proteinExistence type="predicted"/>
<keyword evidence="1" id="KW-0472">Membrane</keyword>
<keyword evidence="1" id="KW-1133">Transmembrane helix</keyword>
<keyword evidence="3" id="KW-1185">Reference proteome</keyword>
<dbReference type="EMBL" id="JADIKI010000023">
    <property type="protein sequence ID" value="MFK2855627.1"/>
    <property type="molecule type" value="Genomic_DNA"/>
</dbReference>
<gene>
    <name evidence="2" type="ORF">ISP18_13580</name>
</gene>
<evidence type="ECO:0000313" key="2">
    <source>
        <dbReference type="EMBL" id="MFK2855627.1"/>
    </source>
</evidence>
<keyword evidence="1" id="KW-0812">Transmembrane</keyword>
<protein>
    <submittedName>
        <fullName evidence="2">Uncharacterized protein</fullName>
    </submittedName>
</protein>
<name>A0ABW8IK75_9GAMM</name>
<dbReference type="Proteomes" id="UP001620409">
    <property type="component" value="Unassembled WGS sequence"/>
</dbReference>